<keyword evidence="4 7" id="KW-0812">Transmembrane</keyword>
<feature type="transmembrane region" description="Helical" evidence="7">
    <location>
        <begin position="80"/>
        <end position="100"/>
    </location>
</feature>
<dbReference type="PANTHER" id="PTHR23513:SF9">
    <property type="entry name" value="ENTEROBACTIN EXPORTER ENTS"/>
    <property type="match status" value="1"/>
</dbReference>
<dbReference type="RefSeq" id="WP_169147289.1">
    <property type="nucleotide sequence ID" value="NZ_JABBGA010000018.1"/>
</dbReference>
<dbReference type="InterPro" id="IPR010290">
    <property type="entry name" value="TM_effector"/>
</dbReference>
<dbReference type="PANTHER" id="PTHR23513">
    <property type="entry name" value="INTEGRAL MEMBRANE EFFLUX PROTEIN-RELATED"/>
    <property type="match status" value="1"/>
</dbReference>
<sequence>MSAASAPEDRLPRDFRLYLLISVAGATVQFGQAVAVGWAIYEQTGTAMALGLVGLAQFLPILFFFLPAGQVADRFERRSVIVVSLVLTLLATLLLAVCAGLHLPPGWTYAALVLTGCAQILNRPARDALMPTLVAPARLAPSIALATSLHQIASMAAPALAGFGLALFHSALPIHLFNAFITLLALGAALAIRQRSRGHAGVQSGGRMTELLAGFTHIWRQRLLLAVMSIDLFAVLFGGAVALLPVYAKDILHVGPAGLGLLSTAPAIGAVVAGLFVARRGVALDGRLFLGAVGGFGLMTVIFGLSSAFPLSLAALILLGGLDSISVVQRSTVIQQGTPDTLRGRVAAVNRVFISSSNELGALESGMLASLTGPVVAVVAGGLMTIAIVLLAPRVFPELGGMRPTSHDPDGIS</sequence>
<dbReference type="Gene3D" id="1.20.1250.20">
    <property type="entry name" value="MFS general substrate transporter like domains"/>
    <property type="match status" value="2"/>
</dbReference>
<dbReference type="GO" id="GO:0005886">
    <property type="term" value="C:plasma membrane"/>
    <property type="evidence" value="ECO:0007669"/>
    <property type="project" value="UniProtKB-SubCell"/>
</dbReference>
<feature type="transmembrane region" description="Helical" evidence="7">
    <location>
        <begin position="223"/>
        <end position="248"/>
    </location>
</feature>
<dbReference type="SUPFAM" id="SSF103473">
    <property type="entry name" value="MFS general substrate transporter"/>
    <property type="match status" value="1"/>
</dbReference>
<evidence type="ECO:0000256" key="4">
    <source>
        <dbReference type="ARBA" id="ARBA00022692"/>
    </source>
</evidence>
<dbReference type="Proteomes" id="UP000580043">
    <property type="component" value="Unassembled WGS sequence"/>
</dbReference>
<reference evidence="8 9" key="1">
    <citation type="submission" date="2020-04" db="EMBL/GenBank/DDBJ databases">
        <title>Zoogloea sp. G-4-1-14 isolated from soil.</title>
        <authorList>
            <person name="Dahal R.H."/>
        </authorList>
    </citation>
    <scope>NUCLEOTIDE SEQUENCE [LARGE SCALE GENOMIC DNA]</scope>
    <source>
        <strain evidence="8 9">G-4-1-14</strain>
    </source>
</reference>
<feature type="transmembrane region" description="Helical" evidence="7">
    <location>
        <begin position="47"/>
        <end position="68"/>
    </location>
</feature>
<evidence type="ECO:0000256" key="3">
    <source>
        <dbReference type="ARBA" id="ARBA00022475"/>
    </source>
</evidence>
<keyword evidence="5 7" id="KW-1133">Transmembrane helix</keyword>
<keyword evidence="3" id="KW-1003">Cell membrane</keyword>
<dbReference type="InterPro" id="IPR036259">
    <property type="entry name" value="MFS_trans_sf"/>
</dbReference>
<feature type="transmembrane region" description="Helical" evidence="7">
    <location>
        <begin position="289"/>
        <end position="322"/>
    </location>
</feature>
<dbReference type="EMBL" id="JABBGA010000018">
    <property type="protein sequence ID" value="NML27754.1"/>
    <property type="molecule type" value="Genomic_DNA"/>
</dbReference>
<feature type="transmembrane region" description="Helical" evidence="7">
    <location>
        <begin position="17"/>
        <end position="41"/>
    </location>
</feature>
<comment type="subcellular location">
    <subcellularLocation>
        <location evidence="1">Cell membrane</location>
        <topology evidence="1">Multi-pass membrane protein</topology>
    </subcellularLocation>
</comment>
<dbReference type="AlphaFoldDB" id="A0A848G904"/>
<organism evidence="8 9">
    <name type="scientific">Zoogloea dura</name>
    <dbReference type="NCBI Taxonomy" id="2728840"/>
    <lineage>
        <taxon>Bacteria</taxon>
        <taxon>Pseudomonadati</taxon>
        <taxon>Pseudomonadota</taxon>
        <taxon>Betaproteobacteria</taxon>
        <taxon>Rhodocyclales</taxon>
        <taxon>Zoogloeaceae</taxon>
        <taxon>Zoogloea</taxon>
    </lineage>
</organism>
<evidence type="ECO:0000256" key="1">
    <source>
        <dbReference type="ARBA" id="ARBA00004651"/>
    </source>
</evidence>
<evidence type="ECO:0000256" key="2">
    <source>
        <dbReference type="ARBA" id="ARBA00022448"/>
    </source>
</evidence>
<feature type="transmembrane region" description="Helical" evidence="7">
    <location>
        <begin position="375"/>
        <end position="396"/>
    </location>
</feature>
<dbReference type="Pfam" id="PF05977">
    <property type="entry name" value="MFS_3"/>
    <property type="match status" value="1"/>
</dbReference>
<keyword evidence="9" id="KW-1185">Reference proteome</keyword>
<feature type="transmembrane region" description="Helical" evidence="7">
    <location>
        <begin position="174"/>
        <end position="192"/>
    </location>
</feature>
<accession>A0A848G904</accession>
<keyword evidence="6 7" id="KW-0472">Membrane</keyword>
<dbReference type="CDD" id="cd06173">
    <property type="entry name" value="MFS_MefA_like"/>
    <property type="match status" value="1"/>
</dbReference>
<gene>
    <name evidence="8" type="ORF">HHL15_18525</name>
</gene>
<evidence type="ECO:0000256" key="7">
    <source>
        <dbReference type="SAM" id="Phobius"/>
    </source>
</evidence>
<evidence type="ECO:0000313" key="8">
    <source>
        <dbReference type="EMBL" id="NML27754.1"/>
    </source>
</evidence>
<evidence type="ECO:0000256" key="5">
    <source>
        <dbReference type="ARBA" id="ARBA00022989"/>
    </source>
</evidence>
<feature type="transmembrane region" description="Helical" evidence="7">
    <location>
        <begin position="254"/>
        <end position="277"/>
    </location>
</feature>
<protein>
    <submittedName>
        <fullName evidence="8">MFS transporter</fullName>
    </submittedName>
</protein>
<name>A0A848G904_9RHOO</name>
<evidence type="ECO:0000313" key="9">
    <source>
        <dbReference type="Proteomes" id="UP000580043"/>
    </source>
</evidence>
<keyword evidence="2" id="KW-0813">Transport</keyword>
<proteinExistence type="predicted"/>
<comment type="caution">
    <text evidence="8">The sequence shown here is derived from an EMBL/GenBank/DDBJ whole genome shotgun (WGS) entry which is preliminary data.</text>
</comment>
<evidence type="ECO:0000256" key="6">
    <source>
        <dbReference type="ARBA" id="ARBA00023136"/>
    </source>
</evidence>